<evidence type="ECO:0000313" key="3">
    <source>
        <dbReference type="Proteomes" id="UP000261360"/>
    </source>
</evidence>
<keyword evidence="1" id="KW-0812">Transmembrane</keyword>
<sequence length="116" mass="13268">QTPSPACADILYRISDHRKSWRCQTVVSLTLLLSESDNQRLPSLLFTLQLQIGKKCCLLLLCVFIFVCFTYLLPLFLCISLPSLFPPFSMLFDISLLSQIYRHTHSKNSHALPHLS</sequence>
<proteinExistence type="predicted"/>
<reference evidence="2" key="2">
    <citation type="submission" date="2025-09" db="UniProtKB">
        <authorList>
            <consortium name="Ensembl"/>
        </authorList>
    </citation>
    <scope>IDENTIFICATION</scope>
</reference>
<protein>
    <submittedName>
        <fullName evidence="2">Uncharacterized protein</fullName>
    </submittedName>
</protein>
<feature type="transmembrane region" description="Helical" evidence="1">
    <location>
        <begin position="58"/>
        <end position="85"/>
    </location>
</feature>
<name>A0A3B4YPU5_SERLL</name>
<keyword evidence="1" id="KW-0472">Membrane</keyword>
<dbReference type="AlphaFoldDB" id="A0A3B4YPU5"/>
<keyword evidence="3" id="KW-1185">Reference proteome</keyword>
<reference evidence="2" key="1">
    <citation type="submission" date="2025-08" db="UniProtKB">
        <authorList>
            <consortium name="Ensembl"/>
        </authorList>
    </citation>
    <scope>IDENTIFICATION</scope>
</reference>
<dbReference type="Proteomes" id="UP000261360">
    <property type="component" value="Unplaced"/>
</dbReference>
<keyword evidence="1" id="KW-1133">Transmembrane helix</keyword>
<dbReference type="Ensembl" id="ENSSLDT00000033467.1">
    <property type="protein sequence ID" value="ENSSLDP00000032545.1"/>
    <property type="gene ID" value="ENSSLDG00000024976.1"/>
</dbReference>
<accession>A0A3B4YPU5</accession>
<organism evidence="2 3">
    <name type="scientific">Seriola lalandi dorsalis</name>
    <dbReference type="NCBI Taxonomy" id="1841481"/>
    <lineage>
        <taxon>Eukaryota</taxon>
        <taxon>Metazoa</taxon>
        <taxon>Chordata</taxon>
        <taxon>Craniata</taxon>
        <taxon>Vertebrata</taxon>
        <taxon>Euteleostomi</taxon>
        <taxon>Actinopterygii</taxon>
        <taxon>Neopterygii</taxon>
        <taxon>Teleostei</taxon>
        <taxon>Neoteleostei</taxon>
        <taxon>Acanthomorphata</taxon>
        <taxon>Carangaria</taxon>
        <taxon>Carangiformes</taxon>
        <taxon>Carangidae</taxon>
        <taxon>Seriola</taxon>
    </lineage>
</organism>
<evidence type="ECO:0000313" key="2">
    <source>
        <dbReference type="Ensembl" id="ENSSLDP00000032545.1"/>
    </source>
</evidence>
<evidence type="ECO:0000256" key="1">
    <source>
        <dbReference type="SAM" id="Phobius"/>
    </source>
</evidence>